<evidence type="ECO:0000256" key="2">
    <source>
        <dbReference type="ARBA" id="ARBA00022723"/>
    </source>
</evidence>
<dbReference type="Proteomes" id="UP000184476">
    <property type="component" value="Unassembled WGS sequence"/>
</dbReference>
<evidence type="ECO:0000313" key="9">
    <source>
        <dbReference type="EMBL" id="SHE37562.1"/>
    </source>
</evidence>
<comment type="similarity">
    <text evidence="6">Belongs to the peptidase M3B family.</text>
</comment>
<dbReference type="RefSeq" id="WP_073150613.1">
    <property type="nucleotide sequence ID" value="NZ_FQVL01000001.1"/>
</dbReference>
<evidence type="ECO:0000313" key="10">
    <source>
        <dbReference type="Proteomes" id="UP000184476"/>
    </source>
</evidence>
<dbReference type="PANTHER" id="PTHR11804:SF84">
    <property type="entry name" value="SACCHAROLYSIN"/>
    <property type="match status" value="1"/>
</dbReference>
<dbReference type="InterPro" id="IPR013647">
    <property type="entry name" value="OligopepF_N_dom"/>
</dbReference>
<evidence type="ECO:0000256" key="3">
    <source>
        <dbReference type="ARBA" id="ARBA00022801"/>
    </source>
</evidence>
<dbReference type="STRING" id="112248.SAMN05444392_101222"/>
<keyword evidence="5 6" id="KW-0482">Metalloprotease</keyword>
<evidence type="ECO:0000256" key="4">
    <source>
        <dbReference type="ARBA" id="ARBA00022833"/>
    </source>
</evidence>
<gene>
    <name evidence="9" type="ORF">SAMN05444392_101222</name>
</gene>
<dbReference type="GO" id="GO:0004222">
    <property type="term" value="F:metalloendopeptidase activity"/>
    <property type="evidence" value="ECO:0007669"/>
    <property type="project" value="UniProtKB-UniRule"/>
</dbReference>
<dbReference type="SUPFAM" id="SSF55486">
    <property type="entry name" value="Metalloproteases ('zincins'), catalytic domain"/>
    <property type="match status" value="1"/>
</dbReference>
<feature type="domain" description="Peptidase M3A/M3B catalytic" evidence="7">
    <location>
        <begin position="211"/>
        <end position="591"/>
    </location>
</feature>
<comment type="function">
    <text evidence="6">Has oligopeptidase activity and degrades a variety of small bioactive peptides.</text>
</comment>
<dbReference type="InterPro" id="IPR001567">
    <property type="entry name" value="Pept_M3A_M3B_dom"/>
</dbReference>
<dbReference type="OrthoDB" id="9766487at2"/>
<dbReference type="EC" id="3.4.24.-" evidence="6"/>
<dbReference type="Pfam" id="PF08439">
    <property type="entry name" value="Peptidase_M3_N"/>
    <property type="match status" value="1"/>
</dbReference>
<dbReference type="GO" id="GO:0006508">
    <property type="term" value="P:proteolysis"/>
    <property type="evidence" value="ECO:0007669"/>
    <property type="project" value="UniProtKB-KW"/>
</dbReference>
<proteinExistence type="inferred from homology"/>
<organism evidence="9 10">
    <name type="scientific">Seinonella peptonophila</name>
    <dbReference type="NCBI Taxonomy" id="112248"/>
    <lineage>
        <taxon>Bacteria</taxon>
        <taxon>Bacillati</taxon>
        <taxon>Bacillota</taxon>
        <taxon>Bacilli</taxon>
        <taxon>Bacillales</taxon>
        <taxon>Thermoactinomycetaceae</taxon>
        <taxon>Seinonella</taxon>
    </lineage>
</organism>
<evidence type="ECO:0000259" key="8">
    <source>
        <dbReference type="Pfam" id="PF08439"/>
    </source>
</evidence>
<dbReference type="Gene3D" id="1.10.1370.20">
    <property type="entry name" value="Oligoendopeptidase f, C-terminal domain"/>
    <property type="match status" value="1"/>
</dbReference>
<name>A0A1M4SZB0_9BACL</name>
<dbReference type="GO" id="GO:0046872">
    <property type="term" value="F:metal ion binding"/>
    <property type="evidence" value="ECO:0007669"/>
    <property type="project" value="UniProtKB-UniRule"/>
</dbReference>
<dbReference type="InterPro" id="IPR042088">
    <property type="entry name" value="OligoPept_F_C"/>
</dbReference>
<dbReference type="Pfam" id="PF01432">
    <property type="entry name" value="Peptidase_M3"/>
    <property type="match status" value="1"/>
</dbReference>
<protein>
    <recommendedName>
        <fullName evidence="6">Oligopeptidase F</fullName>
        <ecNumber evidence="6">3.4.24.-</ecNumber>
    </recommendedName>
</protein>
<evidence type="ECO:0000259" key="7">
    <source>
        <dbReference type="Pfam" id="PF01432"/>
    </source>
</evidence>
<dbReference type="Gene3D" id="1.20.140.70">
    <property type="entry name" value="Oligopeptidase f, N-terminal domain"/>
    <property type="match status" value="1"/>
</dbReference>
<dbReference type="InterPro" id="IPR004438">
    <property type="entry name" value="Peptidase_M3B"/>
</dbReference>
<feature type="domain" description="Oligopeptidase F N-terminal" evidence="8">
    <location>
        <begin position="121"/>
        <end position="190"/>
    </location>
</feature>
<accession>A0A1M4SZB0</accession>
<keyword evidence="2 6" id="KW-0479">Metal-binding</keyword>
<dbReference type="NCBIfam" id="TIGR00181">
    <property type="entry name" value="pepF"/>
    <property type="match status" value="1"/>
</dbReference>
<comment type="cofactor">
    <cofactor evidence="6">
        <name>Zn(2+)</name>
        <dbReference type="ChEBI" id="CHEBI:29105"/>
    </cofactor>
    <text evidence="6">Binds 1 zinc ion.</text>
</comment>
<dbReference type="CDD" id="cd09608">
    <property type="entry name" value="M3B_PepF"/>
    <property type="match status" value="1"/>
</dbReference>
<evidence type="ECO:0000256" key="6">
    <source>
        <dbReference type="RuleBase" id="RU368091"/>
    </source>
</evidence>
<reference evidence="9 10" key="1">
    <citation type="submission" date="2016-11" db="EMBL/GenBank/DDBJ databases">
        <authorList>
            <person name="Jaros S."/>
            <person name="Januszkiewicz K."/>
            <person name="Wedrychowicz H."/>
        </authorList>
    </citation>
    <scope>NUCLEOTIDE SEQUENCE [LARGE SCALE GENOMIC DNA]</scope>
    <source>
        <strain evidence="9 10">DSM 44666</strain>
    </source>
</reference>
<evidence type="ECO:0000256" key="1">
    <source>
        <dbReference type="ARBA" id="ARBA00022670"/>
    </source>
</evidence>
<dbReference type="EMBL" id="FQVL01000001">
    <property type="protein sequence ID" value="SHE37562.1"/>
    <property type="molecule type" value="Genomic_DNA"/>
</dbReference>
<keyword evidence="10" id="KW-1185">Reference proteome</keyword>
<keyword evidence="1 6" id="KW-0645">Protease</keyword>
<dbReference type="Gene3D" id="1.10.287.830">
    <property type="entry name" value="putative peptidase helix hairpin domain like"/>
    <property type="match status" value="1"/>
</dbReference>
<dbReference type="PANTHER" id="PTHR11804">
    <property type="entry name" value="PROTEASE M3 THIMET OLIGOPEPTIDASE-RELATED"/>
    <property type="match status" value="1"/>
</dbReference>
<dbReference type="AlphaFoldDB" id="A0A1M4SZB0"/>
<keyword evidence="3 6" id="KW-0378">Hydrolase</keyword>
<dbReference type="InterPro" id="IPR045090">
    <property type="entry name" value="Pept_M3A_M3B"/>
</dbReference>
<evidence type="ECO:0000256" key="5">
    <source>
        <dbReference type="ARBA" id="ARBA00023049"/>
    </source>
</evidence>
<dbReference type="GO" id="GO:0006518">
    <property type="term" value="P:peptide metabolic process"/>
    <property type="evidence" value="ECO:0007669"/>
    <property type="project" value="TreeGrafter"/>
</dbReference>
<sequence>MDHITQTEKKLPERHEIPLSFTWRLEDIFATDEKWEQVFKKMKLSLPQLAEFKGKLHESANTLLKALQLRDQYLETVKQLYTYAHMRHDQDVTNSFYQAMNERAISLYMETVRFISFFDPEILAMKQQKIESFLESNPELQLYKHELAKLNRRRPHVLSEKEESLLVQASEVMMAPGNIYGSLNNADLKFPTIVDEDGDQVEITHGRYLHFMESRDPRVRKDAFHAVYNTYKQFRNTFANTLNGAVKKNNFIARARNYDSARQAALSGNDIPETVYDQLIETVNRHIPLLQRYIKLKKQVLNQEELHMYDIYAPLIDAGKISMTYPTAQEKLREALRPLGDEYLQILEKAFNERWIDVYENKGKRSGAYSSGVYGTNPYILLNWQGDVIDLFTLAHEFGHSAHSYYSRTNQPFTYGDYTIFVAEVASTCNEALLLHYLLQTTDDPKLRLYLINHSLEGFRATVFRQTMFAEFEYAIHQMAQNGEALTPDQLTNNYHELNNKYFGKEVIVDPLIGYEWARIPHFYYNFYVYQYATGYSAAAALSQQIIDEGKPAVKRYLDFLKAGSSDYPIEVLKKAGVDMTSSSPIEQAFQIFSRNLNEMERLLIVNTKNEGY</sequence>
<keyword evidence="4 6" id="KW-0862">Zinc</keyword>